<evidence type="ECO:0000313" key="1">
    <source>
        <dbReference type="EMBL" id="RHZ78057.1"/>
    </source>
</evidence>
<sequence>MAYEKVLFPVVFTEQIRKTYKDLEKEIDLPYYLENKIIVSVPDFSTMMIDSSYYPLTRL</sequence>
<proteinExistence type="predicted"/>
<reference evidence="1 2" key="1">
    <citation type="submission" date="2018-08" db="EMBL/GenBank/DDBJ databases">
        <title>Genome and evolution of the arbuscular mycorrhizal fungus Diversispora epigaea (formerly Glomus versiforme) and its bacterial endosymbionts.</title>
        <authorList>
            <person name="Sun X."/>
            <person name="Fei Z."/>
            <person name="Harrison M."/>
        </authorList>
    </citation>
    <scope>NUCLEOTIDE SEQUENCE [LARGE SCALE GENOMIC DNA]</scope>
    <source>
        <strain evidence="1 2">IT104</strain>
    </source>
</reference>
<keyword evidence="2" id="KW-1185">Reference proteome</keyword>
<accession>A0A397ISW5</accession>
<organism evidence="1 2">
    <name type="scientific">Diversispora epigaea</name>
    <dbReference type="NCBI Taxonomy" id="1348612"/>
    <lineage>
        <taxon>Eukaryota</taxon>
        <taxon>Fungi</taxon>
        <taxon>Fungi incertae sedis</taxon>
        <taxon>Mucoromycota</taxon>
        <taxon>Glomeromycotina</taxon>
        <taxon>Glomeromycetes</taxon>
        <taxon>Diversisporales</taxon>
        <taxon>Diversisporaceae</taxon>
        <taxon>Diversispora</taxon>
    </lineage>
</organism>
<gene>
    <name evidence="1" type="ORF">Glove_168g160</name>
</gene>
<dbReference type="EMBL" id="PQFF01000158">
    <property type="protein sequence ID" value="RHZ78057.1"/>
    <property type="molecule type" value="Genomic_DNA"/>
</dbReference>
<comment type="caution">
    <text evidence="1">The sequence shown here is derived from an EMBL/GenBank/DDBJ whole genome shotgun (WGS) entry which is preliminary data.</text>
</comment>
<evidence type="ECO:0000313" key="2">
    <source>
        <dbReference type="Proteomes" id="UP000266861"/>
    </source>
</evidence>
<dbReference type="AlphaFoldDB" id="A0A397ISW5"/>
<dbReference type="Proteomes" id="UP000266861">
    <property type="component" value="Unassembled WGS sequence"/>
</dbReference>
<name>A0A397ISW5_9GLOM</name>
<protein>
    <submittedName>
        <fullName evidence="1">Uncharacterized protein</fullName>
    </submittedName>
</protein>